<evidence type="ECO:0000256" key="3">
    <source>
        <dbReference type="ARBA" id="ARBA00022729"/>
    </source>
</evidence>
<feature type="domain" description="Periplasmic binding protein" evidence="6">
    <location>
        <begin position="60"/>
        <end position="314"/>
    </location>
</feature>
<evidence type="ECO:0000256" key="4">
    <source>
        <dbReference type="SAM" id="MobiDB-lite"/>
    </source>
</evidence>
<dbReference type="PANTHER" id="PTHR46847:SF1">
    <property type="entry name" value="D-ALLOSE-BINDING PERIPLASMIC PROTEIN-RELATED"/>
    <property type="match status" value="1"/>
</dbReference>
<reference evidence="7 8" key="1">
    <citation type="submission" date="2020-08" db="EMBL/GenBank/DDBJ databases">
        <title>Sequencing the genomes of 1000 actinobacteria strains.</title>
        <authorList>
            <person name="Klenk H.-P."/>
        </authorList>
    </citation>
    <scope>NUCLEOTIDE SEQUENCE [LARGE SCALE GENOMIC DNA]</scope>
    <source>
        <strain evidence="7 8">DSM 105498</strain>
    </source>
</reference>
<dbReference type="Pfam" id="PF13407">
    <property type="entry name" value="Peripla_BP_4"/>
    <property type="match status" value="1"/>
</dbReference>
<evidence type="ECO:0000259" key="6">
    <source>
        <dbReference type="Pfam" id="PF13407"/>
    </source>
</evidence>
<dbReference type="InterPro" id="IPR025997">
    <property type="entry name" value="SBP_2_dom"/>
</dbReference>
<keyword evidence="7" id="KW-0762">Sugar transport</keyword>
<gene>
    <name evidence="7" type="ORF">FHU40_002660</name>
</gene>
<evidence type="ECO:0000313" key="7">
    <source>
        <dbReference type="EMBL" id="MBB3042842.1"/>
    </source>
</evidence>
<dbReference type="RefSeq" id="WP_183592761.1">
    <property type="nucleotide sequence ID" value="NZ_JACHWR010000002.1"/>
</dbReference>
<proteinExistence type="inferred from homology"/>
<comment type="caution">
    <text evidence="7">The sequence shown here is derived from an EMBL/GenBank/DDBJ whole genome shotgun (WGS) entry which is preliminary data.</text>
</comment>
<dbReference type="CDD" id="cd01536">
    <property type="entry name" value="PBP1_ABC_sugar_binding-like"/>
    <property type="match status" value="1"/>
</dbReference>
<dbReference type="AlphaFoldDB" id="A0A7W4Z1F7"/>
<dbReference type="GO" id="GO:0030313">
    <property type="term" value="C:cell envelope"/>
    <property type="evidence" value="ECO:0007669"/>
    <property type="project" value="UniProtKB-SubCell"/>
</dbReference>
<feature type="region of interest" description="Disordered" evidence="4">
    <location>
        <begin position="28"/>
        <end position="52"/>
    </location>
</feature>
<dbReference type="GO" id="GO:0030246">
    <property type="term" value="F:carbohydrate binding"/>
    <property type="evidence" value="ECO:0007669"/>
    <property type="project" value="UniProtKB-ARBA"/>
</dbReference>
<dbReference type="PROSITE" id="PS51257">
    <property type="entry name" value="PROKAR_LIPOPROTEIN"/>
    <property type="match status" value="1"/>
</dbReference>
<evidence type="ECO:0000313" key="8">
    <source>
        <dbReference type="Proteomes" id="UP000589626"/>
    </source>
</evidence>
<keyword evidence="8" id="KW-1185">Reference proteome</keyword>
<sequence>MRKIGPGRKAALLVAGAVLAGGSLTACSSSADKSPDESADQATSNGDANEASGEVDDLTIGLISHNIASPGIKLYRDVFTELAEARGWTVKSVDTSGDVVAAVNQTKQWVDEGVDVIVNDTVPNDLMTDGIKAANDADVPWFSVSSGGGVEGVTNEVEANEYQSGAQLALAMVDAMGGEGNILRLTWSGLQSIRERSAALDAITATRENVKVVKTIELKVPGWAEDSYKQVTNYLQTHDDVDAIWMPWDDFAVDVSRAVEESGQDDVIIGGFDLDDSAADLLRKGGPFVMTNALNIPAMASKSIALIEAEASGQDVPAMSYVPNCLATQDNIPDQGGRDSVEFWTRCYEEPLDLLADLS</sequence>
<dbReference type="InterPro" id="IPR028082">
    <property type="entry name" value="Peripla_BP_I"/>
</dbReference>
<comment type="similarity">
    <text evidence="2">Belongs to the bacterial solute-binding protein 2 family.</text>
</comment>
<organism evidence="7 8">
    <name type="scientific">Nocardioides soli</name>
    <dbReference type="NCBI Taxonomy" id="1036020"/>
    <lineage>
        <taxon>Bacteria</taxon>
        <taxon>Bacillati</taxon>
        <taxon>Actinomycetota</taxon>
        <taxon>Actinomycetes</taxon>
        <taxon>Propionibacteriales</taxon>
        <taxon>Nocardioidaceae</taxon>
        <taxon>Nocardioides</taxon>
    </lineage>
</organism>
<accession>A0A7W4Z1F7</accession>
<feature type="chain" id="PRO_5038863824" evidence="5">
    <location>
        <begin position="21"/>
        <end position="359"/>
    </location>
</feature>
<evidence type="ECO:0000256" key="2">
    <source>
        <dbReference type="ARBA" id="ARBA00007639"/>
    </source>
</evidence>
<dbReference type="EMBL" id="JACHWR010000002">
    <property type="protein sequence ID" value="MBB3042842.1"/>
    <property type="molecule type" value="Genomic_DNA"/>
</dbReference>
<dbReference type="Proteomes" id="UP000589626">
    <property type="component" value="Unassembled WGS sequence"/>
</dbReference>
<keyword evidence="7" id="KW-0813">Transport</keyword>
<keyword evidence="3 5" id="KW-0732">Signal</keyword>
<feature type="signal peptide" evidence="5">
    <location>
        <begin position="1"/>
        <end position="20"/>
    </location>
</feature>
<evidence type="ECO:0000256" key="5">
    <source>
        <dbReference type="SAM" id="SignalP"/>
    </source>
</evidence>
<dbReference type="SUPFAM" id="SSF53822">
    <property type="entry name" value="Periplasmic binding protein-like I"/>
    <property type="match status" value="1"/>
</dbReference>
<dbReference type="PANTHER" id="PTHR46847">
    <property type="entry name" value="D-ALLOSE-BINDING PERIPLASMIC PROTEIN-RELATED"/>
    <property type="match status" value="1"/>
</dbReference>
<evidence type="ECO:0000256" key="1">
    <source>
        <dbReference type="ARBA" id="ARBA00004196"/>
    </source>
</evidence>
<name>A0A7W4Z1F7_9ACTN</name>
<dbReference type="Gene3D" id="3.40.50.2300">
    <property type="match status" value="2"/>
</dbReference>
<protein>
    <submittedName>
        <fullName evidence="7">ABC-type sugar transport system substrate-binding protein</fullName>
    </submittedName>
</protein>
<comment type="subcellular location">
    <subcellularLocation>
        <location evidence="1">Cell envelope</location>
    </subcellularLocation>
</comment>